<gene>
    <name evidence="4" type="ORF">CQ006_19085</name>
</gene>
<dbReference type="SUPFAM" id="SSF55729">
    <property type="entry name" value="Acyl-CoA N-acyltransferases (Nat)"/>
    <property type="match status" value="1"/>
</dbReference>
<dbReference type="Gene3D" id="3.40.630.30">
    <property type="match status" value="1"/>
</dbReference>
<proteinExistence type="predicted"/>
<dbReference type="PROSITE" id="PS51186">
    <property type="entry name" value="GNAT"/>
    <property type="match status" value="1"/>
</dbReference>
<protein>
    <submittedName>
        <fullName evidence="4">GNAT family N-acetyltransferase</fullName>
    </submittedName>
</protein>
<name>A0A2S9DLC5_PSECE</name>
<evidence type="ECO:0000256" key="2">
    <source>
        <dbReference type="ARBA" id="ARBA00023315"/>
    </source>
</evidence>
<keyword evidence="2" id="KW-0012">Acyltransferase</keyword>
<sequence length="149" mass="16816">MIRDFRNADVEPVLDIWLQASLLAHHFIAPAFWHGQLSAMREIYLPSAVTRVFEVDGQVRGFSCVYENTLAALFVSPAHQGRGVGTQLLEDAMGSRAALQLSVYSQNVASIHFYQKHGFIVLSEQRDEHTGHLEKVMRWVSDRSPSPRP</sequence>
<feature type="domain" description="N-acetyltransferase" evidence="3">
    <location>
        <begin position="1"/>
        <end position="140"/>
    </location>
</feature>
<evidence type="ECO:0000313" key="5">
    <source>
        <dbReference type="Proteomes" id="UP000239458"/>
    </source>
</evidence>
<comment type="caution">
    <text evidence="4">The sequence shown here is derived from an EMBL/GenBank/DDBJ whole genome shotgun (WGS) entry which is preliminary data.</text>
</comment>
<evidence type="ECO:0000313" key="4">
    <source>
        <dbReference type="EMBL" id="PRB99963.1"/>
    </source>
</evidence>
<dbReference type="Pfam" id="PF13508">
    <property type="entry name" value="Acetyltransf_7"/>
    <property type="match status" value="1"/>
</dbReference>
<dbReference type="InterPro" id="IPR000182">
    <property type="entry name" value="GNAT_dom"/>
</dbReference>
<dbReference type="AlphaFoldDB" id="A0A2S9DLC5"/>
<evidence type="ECO:0000256" key="1">
    <source>
        <dbReference type="ARBA" id="ARBA00022679"/>
    </source>
</evidence>
<dbReference type="EMBL" id="PCQE01000035">
    <property type="protein sequence ID" value="PRB99963.1"/>
    <property type="molecule type" value="Genomic_DNA"/>
</dbReference>
<dbReference type="InterPro" id="IPR016181">
    <property type="entry name" value="Acyl_CoA_acyltransferase"/>
</dbReference>
<evidence type="ECO:0000259" key="3">
    <source>
        <dbReference type="PROSITE" id="PS51186"/>
    </source>
</evidence>
<keyword evidence="1 4" id="KW-0808">Transferase</keyword>
<dbReference type="GO" id="GO:0016747">
    <property type="term" value="F:acyltransferase activity, transferring groups other than amino-acyl groups"/>
    <property type="evidence" value="ECO:0007669"/>
    <property type="project" value="InterPro"/>
</dbReference>
<dbReference type="Proteomes" id="UP000239458">
    <property type="component" value="Unassembled WGS sequence"/>
</dbReference>
<dbReference type="RefSeq" id="WP_105226478.1">
    <property type="nucleotide sequence ID" value="NZ_PCQE01000035.1"/>
</dbReference>
<dbReference type="PANTHER" id="PTHR43800:SF1">
    <property type="entry name" value="PEPTIDYL-LYSINE N-ACETYLTRANSFERASE YJAB"/>
    <property type="match status" value="1"/>
</dbReference>
<accession>A0A2S9DLC5</accession>
<organism evidence="4 5">
    <name type="scientific">Pseudomonas cedrina</name>
    <dbReference type="NCBI Taxonomy" id="651740"/>
    <lineage>
        <taxon>Bacteria</taxon>
        <taxon>Pseudomonadati</taxon>
        <taxon>Pseudomonadota</taxon>
        <taxon>Gammaproteobacteria</taxon>
        <taxon>Pseudomonadales</taxon>
        <taxon>Pseudomonadaceae</taxon>
        <taxon>Pseudomonas</taxon>
    </lineage>
</organism>
<reference evidence="4 5" key="1">
    <citation type="submission" date="2017-09" db="EMBL/GenBank/DDBJ databases">
        <title>Genomic, metabolic, and phenotypic characteristics of bacterial isolates from the natural microbiome of the model nematode Caenorhabditis elegans.</title>
        <authorList>
            <person name="Zimmermann J."/>
            <person name="Obeng N."/>
            <person name="Yang W."/>
            <person name="Obeng O."/>
            <person name="Kissoyan K."/>
            <person name="Pees B."/>
            <person name="Dirksen P."/>
            <person name="Hoppner M."/>
            <person name="Franke A."/>
            <person name="Rosenstiel P."/>
            <person name="Leippe M."/>
            <person name="Dierking K."/>
            <person name="Kaleta C."/>
            <person name="Schulenburg H."/>
        </authorList>
    </citation>
    <scope>NUCLEOTIDE SEQUENCE [LARGE SCALE GENOMIC DNA]</scope>
    <source>
        <strain evidence="4 5">MYb184</strain>
    </source>
</reference>
<dbReference type="CDD" id="cd04301">
    <property type="entry name" value="NAT_SF"/>
    <property type="match status" value="1"/>
</dbReference>
<dbReference type="PANTHER" id="PTHR43800">
    <property type="entry name" value="PEPTIDYL-LYSINE N-ACETYLTRANSFERASE YJAB"/>
    <property type="match status" value="1"/>
</dbReference>